<proteinExistence type="predicted"/>
<protein>
    <recommendedName>
        <fullName evidence="3">C2H2-type domain-containing protein</fullName>
    </recommendedName>
</protein>
<dbReference type="Proteomes" id="UP001321760">
    <property type="component" value="Unassembled WGS sequence"/>
</dbReference>
<dbReference type="GO" id="GO:0008270">
    <property type="term" value="F:zinc ion binding"/>
    <property type="evidence" value="ECO:0007669"/>
    <property type="project" value="UniProtKB-KW"/>
</dbReference>
<keyword evidence="1" id="KW-0862">Zinc</keyword>
<reference evidence="4" key="1">
    <citation type="journal article" date="2023" name="Mol. Phylogenet. Evol.">
        <title>Genome-scale phylogeny and comparative genomics of the fungal order Sordariales.</title>
        <authorList>
            <person name="Hensen N."/>
            <person name="Bonometti L."/>
            <person name="Westerberg I."/>
            <person name="Brannstrom I.O."/>
            <person name="Guillou S."/>
            <person name="Cros-Aarteil S."/>
            <person name="Calhoun S."/>
            <person name="Haridas S."/>
            <person name="Kuo A."/>
            <person name="Mondo S."/>
            <person name="Pangilinan J."/>
            <person name="Riley R."/>
            <person name="LaButti K."/>
            <person name="Andreopoulos B."/>
            <person name="Lipzen A."/>
            <person name="Chen C."/>
            <person name="Yan M."/>
            <person name="Daum C."/>
            <person name="Ng V."/>
            <person name="Clum A."/>
            <person name="Steindorff A."/>
            <person name="Ohm R.A."/>
            <person name="Martin F."/>
            <person name="Silar P."/>
            <person name="Natvig D.O."/>
            <person name="Lalanne C."/>
            <person name="Gautier V."/>
            <person name="Ament-Velasquez S.L."/>
            <person name="Kruys A."/>
            <person name="Hutchinson M.I."/>
            <person name="Powell A.J."/>
            <person name="Barry K."/>
            <person name="Miller A.N."/>
            <person name="Grigoriev I.V."/>
            <person name="Debuchy R."/>
            <person name="Gladieux P."/>
            <person name="Hiltunen Thoren M."/>
            <person name="Johannesson H."/>
        </authorList>
    </citation>
    <scope>NUCLEOTIDE SEQUENCE</scope>
    <source>
        <strain evidence="4">PSN243</strain>
    </source>
</reference>
<reference evidence="4" key="2">
    <citation type="submission" date="2023-05" db="EMBL/GenBank/DDBJ databases">
        <authorList>
            <consortium name="Lawrence Berkeley National Laboratory"/>
            <person name="Steindorff A."/>
            <person name="Hensen N."/>
            <person name="Bonometti L."/>
            <person name="Westerberg I."/>
            <person name="Brannstrom I.O."/>
            <person name="Guillou S."/>
            <person name="Cros-Aarteil S."/>
            <person name="Calhoun S."/>
            <person name="Haridas S."/>
            <person name="Kuo A."/>
            <person name="Mondo S."/>
            <person name="Pangilinan J."/>
            <person name="Riley R."/>
            <person name="Labutti K."/>
            <person name="Andreopoulos B."/>
            <person name="Lipzen A."/>
            <person name="Chen C."/>
            <person name="Yanf M."/>
            <person name="Daum C."/>
            <person name="Ng V."/>
            <person name="Clum A."/>
            <person name="Ohm R."/>
            <person name="Martin F."/>
            <person name="Silar P."/>
            <person name="Natvig D."/>
            <person name="Lalanne C."/>
            <person name="Gautier V."/>
            <person name="Ament-Velasquez S.L."/>
            <person name="Kruys A."/>
            <person name="Hutchinson M.I."/>
            <person name="Powell A.J."/>
            <person name="Barry K."/>
            <person name="Miller A.N."/>
            <person name="Grigoriev I.V."/>
            <person name="Debuchy R."/>
            <person name="Gladieux P."/>
            <person name="Thoren M.H."/>
            <person name="Johannesson H."/>
        </authorList>
    </citation>
    <scope>NUCLEOTIDE SEQUENCE</scope>
    <source>
        <strain evidence="4">PSN243</strain>
    </source>
</reference>
<evidence type="ECO:0000259" key="3">
    <source>
        <dbReference type="PROSITE" id="PS50157"/>
    </source>
</evidence>
<dbReference type="SMART" id="SM00355">
    <property type="entry name" value="ZnF_C2H2"/>
    <property type="match status" value="2"/>
</dbReference>
<evidence type="ECO:0000256" key="1">
    <source>
        <dbReference type="PROSITE-ProRule" id="PRU00042"/>
    </source>
</evidence>
<feature type="compositionally biased region" description="Polar residues" evidence="2">
    <location>
        <begin position="131"/>
        <end position="142"/>
    </location>
</feature>
<dbReference type="PROSITE" id="PS00028">
    <property type="entry name" value="ZINC_FINGER_C2H2_1"/>
    <property type="match status" value="1"/>
</dbReference>
<feature type="region of interest" description="Disordered" evidence="2">
    <location>
        <begin position="126"/>
        <end position="147"/>
    </location>
</feature>
<dbReference type="InterPro" id="IPR013087">
    <property type="entry name" value="Znf_C2H2_type"/>
</dbReference>
<sequence>MPTTDDVDTVDNSEFFRAQQVTFASAGDEIQEPTRVHGVYKNPLYLWDFSPNLTSSKVGQVQPQHHFPGTNDQIQHQSWSSPDPLFDDITEEGSLLSSMINGHSPTNPAPKGKLVTGQSSPVGAEVFPEPQDTTKATTPPNQDNRRHACSQCTSRFTTAKDLDRHVRTVHHKHNPGEEVLICHEKGCNRKGRPFSRKDNYLKHVRKVHGKGDTWTEKRSSSTDDIESVEPDDDLPTPPPLARETHPHPRLRRGKRKLDALGCDDLDDLSRGELVELVLEMRQKCRKLEEDLRADRKRQETREDMWLKAMLGKMNGK</sequence>
<keyword evidence="1" id="KW-0479">Metal-binding</keyword>
<evidence type="ECO:0000313" key="5">
    <source>
        <dbReference type="Proteomes" id="UP001321760"/>
    </source>
</evidence>
<keyword evidence="5" id="KW-1185">Reference proteome</keyword>
<feature type="domain" description="C2H2-type" evidence="3">
    <location>
        <begin position="147"/>
        <end position="175"/>
    </location>
</feature>
<dbReference type="Gene3D" id="3.30.160.60">
    <property type="entry name" value="Classic Zinc Finger"/>
    <property type="match status" value="1"/>
</dbReference>
<keyword evidence="1" id="KW-0863">Zinc-finger</keyword>
<feature type="compositionally biased region" description="Acidic residues" evidence="2">
    <location>
        <begin position="223"/>
        <end position="234"/>
    </location>
</feature>
<evidence type="ECO:0000256" key="2">
    <source>
        <dbReference type="SAM" id="MobiDB-lite"/>
    </source>
</evidence>
<comment type="caution">
    <text evidence="4">The sequence shown here is derived from an EMBL/GenBank/DDBJ whole genome shotgun (WGS) entry which is preliminary data.</text>
</comment>
<name>A0AAV9GYM1_9PEZI</name>
<accession>A0AAV9GYM1</accession>
<feature type="region of interest" description="Disordered" evidence="2">
    <location>
        <begin position="208"/>
        <end position="252"/>
    </location>
</feature>
<feature type="compositionally biased region" description="Basic and acidic residues" evidence="2">
    <location>
        <begin position="209"/>
        <end position="221"/>
    </location>
</feature>
<dbReference type="AlphaFoldDB" id="A0AAV9GYM1"/>
<dbReference type="EMBL" id="MU865918">
    <property type="protein sequence ID" value="KAK4454084.1"/>
    <property type="molecule type" value="Genomic_DNA"/>
</dbReference>
<gene>
    <name evidence="4" type="ORF">QBC34DRAFT_394212</name>
</gene>
<organism evidence="4 5">
    <name type="scientific">Podospora aff. communis PSN243</name>
    <dbReference type="NCBI Taxonomy" id="3040156"/>
    <lineage>
        <taxon>Eukaryota</taxon>
        <taxon>Fungi</taxon>
        <taxon>Dikarya</taxon>
        <taxon>Ascomycota</taxon>
        <taxon>Pezizomycotina</taxon>
        <taxon>Sordariomycetes</taxon>
        <taxon>Sordariomycetidae</taxon>
        <taxon>Sordariales</taxon>
        <taxon>Podosporaceae</taxon>
        <taxon>Podospora</taxon>
    </lineage>
</organism>
<dbReference type="PROSITE" id="PS50157">
    <property type="entry name" value="ZINC_FINGER_C2H2_2"/>
    <property type="match status" value="1"/>
</dbReference>
<evidence type="ECO:0000313" key="4">
    <source>
        <dbReference type="EMBL" id="KAK4454084.1"/>
    </source>
</evidence>